<proteinExistence type="predicted"/>
<keyword evidence="1" id="KW-1133">Transmembrane helix</keyword>
<dbReference type="AlphaFoldDB" id="A0A4Q7NCV1"/>
<evidence type="ECO:0000313" key="2">
    <source>
        <dbReference type="EMBL" id="RZS80763.1"/>
    </source>
</evidence>
<evidence type="ECO:0000256" key="1">
    <source>
        <dbReference type="SAM" id="Phobius"/>
    </source>
</evidence>
<dbReference type="Proteomes" id="UP000292445">
    <property type="component" value="Unassembled WGS sequence"/>
</dbReference>
<feature type="transmembrane region" description="Helical" evidence="1">
    <location>
        <begin position="46"/>
        <end position="64"/>
    </location>
</feature>
<keyword evidence="1" id="KW-0812">Transmembrane</keyword>
<dbReference type="EMBL" id="SGXC01000002">
    <property type="protein sequence ID" value="RZS80763.1"/>
    <property type="molecule type" value="Genomic_DNA"/>
</dbReference>
<reference evidence="2 3" key="1">
    <citation type="submission" date="2019-02" db="EMBL/GenBank/DDBJ databases">
        <title>Genomic Encyclopedia of Type Strains, Phase IV (KMG-IV): sequencing the most valuable type-strain genomes for metagenomic binning, comparative biology and taxonomic classification.</title>
        <authorList>
            <person name="Goeker M."/>
        </authorList>
    </citation>
    <scope>NUCLEOTIDE SEQUENCE [LARGE SCALE GENOMIC DNA]</scope>
    <source>
        <strain evidence="2 3">K24</strain>
    </source>
</reference>
<accession>A0A4Q7NCV1</accession>
<protein>
    <submittedName>
        <fullName evidence="2">Membrane protein implicated in regulation of membrane protease activity</fullName>
    </submittedName>
</protein>
<dbReference type="GO" id="GO:0006508">
    <property type="term" value="P:proteolysis"/>
    <property type="evidence" value="ECO:0007669"/>
    <property type="project" value="UniProtKB-KW"/>
</dbReference>
<keyword evidence="1" id="KW-0472">Membrane</keyword>
<gene>
    <name evidence="2" type="ORF">EV675_3375</name>
</gene>
<keyword evidence="2" id="KW-0378">Hydrolase</keyword>
<feature type="transmembrane region" description="Helical" evidence="1">
    <location>
        <begin position="7"/>
        <end position="40"/>
    </location>
</feature>
<dbReference type="RefSeq" id="WP_130358388.1">
    <property type="nucleotide sequence ID" value="NZ_SGXC01000002.1"/>
</dbReference>
<keyword evidence="3" id="KW-1185">Reference proteome</keyword>
<name>A0A4Q7NCV1_9BURK</name>
<dbReference type="GO" id="GO:0008233">
    <property type="term" value="F:peptidase activity"/>
    <property type="evidence" value="ECO:0007669"/>
    <property type="project" value="UniProtKB-KW"/>
</dbReference>
<organism evidence="2 3">
    <name type="scientific">Pigmentiphaga kullae</name>
    <dbReference type="NCBI Taxonomy" id="151784"/>
    <lineage>
        <taxon>Bacteria</taxon>
        <taxon>Pseudomonadati</taxon>
        <taxon>Pseudomonadota</taxon>
        <taxon>Betaproteobacteria</taxon>
        <taxon>Burkholderiales</taxon>
        <taxon>Alcaligenaceae</taxon>
        <taxon>Pigmentiphaga</taxon>
    </lineage>
</organism>
<dbReference type="OrthoDB" id="5654021at2"/>
<evidence type="ECO:0000313" key="3">
    <source>
        <dbReference type="Proteomes" id="UP000292445"/>
    </source>
</evidence>
<sequence>MNPAWVWFGLMALALIGEVMTGTFYLLMVAVGFAVAGIAAWLGVDIAWQLVLCAAAVVLCTLLLKRLNVLKKRGSPPSSNANVNMDIGQTVKVEAWNEDRTARVWYRGAHWQAELAPGAEPVAGQFVITEMRGNSLVLSPTR</sequence>
<comment type="caution">
    <text evidence="2">The sequence shown here is derived from an EMBL/GenBank/DDBJ whole genome shotgun (WGS) entry which is preliminary data.</text>
</comment>
<keyword evidence="2" id="KW-0645">Protease</keyword>